<dbReference type="RefSeq" id="WP_034530039.1">
    <property type="nucleotide sequence ID" value="NZ_JGZP01000022.1"/>
</dbReference>
<dbReference type="Proteomes" id="UP000029004">
    <property type="component" value="Unassembled WGS sequence"/>
</dbReference>
<accession>A0A087DG17</accession>
<evidence type="ECO:0000313" key="1">
    <source>
        <dbReference type="EMBL" id="KFI94467.1"/>
    </source>
</evidence>
<protein>
    <submittedName>
        <fullName evidence="1">Putative membrane protein</fullName>
    </submittedName>
</protein>
<proteinExistence type="predicted"/>
<dbReference type="InterPro" id="IPR038750">
    <property type="entry name" value="YczE/YyaS-like"/>
</dbReference>
<comment type="caution">
    <text evidence="1">The sequence shown here is derived from an EMBL/GenBank/DDBJ whole genome shotgun (WGS) entry which is preliminary data.</text>
</comment>
<dbReference type="OrthoDB" id="87655at2"/>
<gene>
    <name evidence="1" type="ORF">BSTEL_2078</name>
</gene>
<keyword evidence="2" id="KW-1185">Reference proteome</keyword>
<dbReference type="AlphaFoldDB" id="A0A087DG17"/>
<name>A0A087DG17_9BIFI</name>
<dbReference type="EMBL" id="JGZP01000022">
    <property type="protein sequence ID" value="KFI94467.1"/>
    <property type="molecule type" value="Genomic_DNA"/>
</dbReference>
<reference evidence="1 2" key="1">
    <citation type="submission" date="2014-03" db="EMBL/GenBank/DDBJ databases">
        <title>Genomics of Bifidobacteria.</title>
        <authorList>
            <person name="Ventura M."/>
            <person name="Milani C."/>
            <person name="Lugli G.A."/>
        </authorList>
    </citation>
    <scope>NUCLEOTIDE SEQUENCE [LARGE SCALE GENOMIC DNA]</scope>
    <source>
        <strain evidence="1 2">DSM 23968</strain>
    </source>
</reference>
<organism evidence="1 2">
    <name type="scientific">Bifidobacterium stellenboschense</name>
    <dbReference type="NCBI Taxonomy" id="762211"/>
    <lineage>
        <taxon>Bacteria</taxon>
        <taxon>Bacillati</taxon>
        <taxon>Actinomycetota</taxon>
        <taxon>Actinomycetes</taxon>
        <taxon>Bifidobacteriales</taxon>
        <taxon>Bifidobacteriaceae</taxon>
        <taxon>Bifidobacterium</taxon>
    </lineage>
</organism>
<evidence type="ECO:0000313" key="2">
    <source>
        <dbReference type="Proteomes" id="UP000029004"/>
    </source>
</evidence>
<sequence length="84" mass="9478">MPYFVKRLIRLLSGLAVESFGIALITKSGLGTSPISGIAWVVTLRFPQISLFRIFRNFKSCISTLFRKSEESGVTMPYVSRYRA</sequence>
<dbReference type="Pfam" id="PF19700">
    <property type="entry name" value="DUF6198"/>
    <property type="match status" value="1"/>
</dbReference>